<evidence type="ECO:0000259" key="5">
    <source>
        <dbReference type="PROSITE" id="PS50043"/>
    </source>
</evidence>
<keyword evidence="4" id="KW-1133">Transmembrane helix</keyword>
<feature type="transmembrane region" description="Helical" evidence="4">
    <location>
        <begin position="113"/>
        <end position="136"/>
    </location>
</feature>
<feature type="domain" description="HTH luxR-type" evidence="5">
    <location>
        <begin position="1"/>
        <end position="61"/>
    </location>
</feature>
<dbReference type="KEGG" id="bgoe:IFJ75_14250"/>
<keyword evidence="7" id="KW-1185">Reference proteome</keyword>
<evidence type="ECO:0000256" key="2">
    <source>
        <dbReference type="ARBA" id="ARBA00023125"/>
    </source>
</evidence>
<dbReference type="RefSeq" id="WP_207868845.1">
    <property type="nucleotide sequence ID" value="NZ_CP062222.1"/>
</dbReference>
<dbReference type="SMART" id="SM00421">
    <property type="entry name" value="HTH_LUXR"/>
    <property type="match status" value="1"/>
</dbReference>
<organism evidence="6 7">
    <name type="scientific">Brevundimonas goettingensis</name>
    <dbReference type="NCBI Taxonomy" id="2774190"/>
    <lineage>
        <taxon>Bacteria</taxon>
        <taxon>Pseudomonadati</taxon>
        <taxon>Pseudomonadota</taxon>
        <taxon>Alphaproteobacteria</taxon>
        <taxon>Caulobacterales</taxon>
        <taxon>Caulobacteraceae</taxon>
        <taxon>Brevundimonas</taxon>
    </lineage>
</organism>
<dbReference type="InterPro" id="IPR000792">
    <property type="entry name" value="Tscrpt_reg_LuxR_C"/>
</dbReference>
<dbReference type="SUPFAM" id="SSF46894">
    <property type="entry name" value="C-terminal effector domain of the bipartite response regulators"/>
    <property type="match status" value="1"/>
</dbReference>
<protein>
    <submittedName>
        <fullName evidence="6">Helix-turn-helix transcriptional regulator</fullName>
    </submittedName>
</protein>
<dbReference type="InterPro" id="IPR016032">
    <property type="entry name" value="Sig_transdc_resp-reg_C-effctor"/>
</dbReference>
<dbReference type="GO" id="GO:0006355">
    <property type="term" value="P:regulation of DNA-templated transcription"/>
    <property type="evidence" value="ECO:0007669"/>
    <property type="project" value="InterPro"/>
</dbReference>
<keyword evidence="1" id="KW-0805">Transcription regulation</keyword>
<dbReference type="InterPro" id="IPR036388">
    <property type="entry name" value="WH-like_DNA-bd_sf"/>
</dbReference>
<dbReference type="CDD" id="cd06170">
    <property type="entry name" value="LuxR_C_like"/>
    <property type="match status" value="1"/>
</dbReference>
<keyword evidence="4" id="KW-0472">Membrane</keyword>
<evidence type="ECO:0000256" key="1">
    <source>
        <dbReference type="ARBA" id="ARBA00023015"/>
    </source>
</evidence>
<proteinExistence type="predicted"/>
<evidence type="ECO:0000256" key="3">
    <source>
        <dbReference type="ARBA" id="ARBA00023163"/>
    </source>
</evidence>
<sequence>MERPLSPMQLECLRRAASTDKEIARALNISPDTVSNHIREAMRRLGASDRRDAMGRLAVHPLYGAIDIPGVTIVAPPAMATAAPSPPEPILPRPQLFGRDLPVLPGTSGRLRWVVLTFLGLTGLALLGIALVNALADLGNRLAPPGAT</sequence>
<dbReference type="Gene3D" id="1.10.10.10">
    <property type="entry name" value="Winged helix-like DNA-binding domain superfamily/Winged helix DNA-binding domain"/>
    <property type="match status" value="1"/>
</dbReference>
<keyword evidence="2" id="KW-0238">DNA-binding</keyword>
<dbReference type="PANTHER" id="PTHR44688:SF16">
    <property type="entry name" value="DNA-BINDING TRANSCRIPTIONAL ACTIVATOR DEVR_DOSR"/>
    <property type="match status" value="1"/>
</dbReference>
<evidence type="ECO:0000256" key="4">
    <source>
        <dbReference type="SAM" id="Phobius"/>
    </source>
</evidence>
<accession>A0A975GVD0</accession>
<name>A0A975GVD0_9CAUL</name>
<gene>
    <name evidence="6" type="ORF">IFJ75_14250</name>
</gene>
<dbReference type="Pfam" id="PF00196">
    <property type="entry name" value="GerE"/>
    <property type="match status" value="1"/>
</dbReference>
<reference evidence="6" key="1">
    <citation type="submission" date="2020-09" db="EMBL/GenBank/DDBJ databases">
        <title>Brevundimonas sp. LVF2 isolated from a puddle in Goettingen, Germany.</title>
        <authorList>
            <person name="Friedrich I."/>
            <person name="Klassen A."/>
            <person name="Hannes N."/>
            <person name="Schneider D."/>
            <person name="Hertel R."/>
            <person name="Daniel R."/>
        </authorList>
    </citation>
    <scope>NUCLEOTIDE SEQUENCE</scope>
    <source>
        <strain evidence="6">LVF2</strain>
    </source>
</reference>
<dbReference type="PANTHER" id="PTHR44688">
    <property type="entry name" value="DNA-BINDING TRANSCRIPTIONAL ACTIVATOR DEVR_DOSR"/>
    <property type="match status" value="1"/>
</dbReference>
<dbReference type="Proteomes" id="UP000663918">
    <property type="component" value="Chromosome"/>
</dbReference>
<dbReference type="EMBL" id="CP062222">
    <property type="protein sequence ID" value="QTC90429.1"/>
    <property type="molecule type" value="Genomic_DNA"/>
</dbReference>
<keyword evidence="3" id="KW-0804">Transcription</keyword>
<dbReference type="PROSITE" id="PS50043">
    <property type="entry name" value="HTH_LUXR_2"/>
    <property type="match status" value="1"/>
</dbReference>
<dbReference type="GO" id="GO:0003677">
    <property type="term" value="F:DNA binding"/>
    <property type="evidence" value="ECO:0007669"/>
    <property type="project" value="UniProtKB-KW"/>
</dbReference>
<evidence type="ECO:0000313" key="6">
    <source>
        <dbReference type="EMBL" id="QTC90429.1"/>
    </source>
</evidence>
<dbReference type="AlphaFoldDB" id="A0A975GVD0"/>
<keyword evidence="4" id="KW-0812">Transmembrane</keyword>
<evidence type="ECO:0000313" key="7">
    <source>
        <dbReference type="Proteomes" id="UP000663918"/>
    </source>
</evidence>